<evidence type="ECO:0000313" key="1">
    <source>
        <dbReference type="EMBL" id="KAK4120414.1"/>
    </source>
</evidence>
<organism evidence="1 2">
    <name type="scientific">Parathielavia appendiculata</name>
    <dbReference type="NCBI Taxonomy" id="2587402"/>
    <lineage>
        <taxon>Eukaryota</taxon>
        <taxon>Fungi</taxon>
        <taxon>Dikarya</taxon>
        <taxon>Ascomycota</taxon>
        <taxon>Pezizomycotina</taxon>
        <taxon>Sordariomycetes</taxon>
        <taxon>Sordariomycetidae</taxon>
        <taxon>Sordariales</taxon>
        <taxon>Chaetomiaceae</taxon>
        <taxon>Parathielavia</taxon>
    </lineage>
</organism>
<reference evidence="1" key="1">
    <citation type="journal article" date="2023" name="Mol. Phylogenet. Evol.">
        <title>Genome-scale phylogeny and comparative genomics of the fungal order Sordariales.</title>
        <authorList>
            <person name="Hensen N."/>
            <person name="Bonometti L."/>
            <person name="Westerberg I."/>
            <person name="Brannstrom I.O."/>
            <person name="Guillou S."/>
            <person name="Cros-Aarteil S."/>
            <person name="Calhoun S."/>
            <person name="Haridas S."/>
            <person name="Kuo A."/>
            <person name="Mondo S."/>
            <person name="Pangilinan J."/>
            <person name="Riley R."/>
            <person name="LaButti K."/>
            <person name="Andreopoulos B."/>
            <person name="Lipzen A."/>
            <person name="Chen C."/>
            <person name="Yan M."/>
            <person name="Daum C."/>
            <person name="Ng V."/>
            <person name="Clum A."/>
            <person name="Steindorff A."/>
            <person name="Ohm R.A."/>
            <person name="Martin F."/>
            <person name="Silar P."/>
            <person name="Natvig D.O."/>
            <person name="Lalanne C."/>
            <person name="Gautier V."/>
            <person name="Ament-Velasquez S.L."/>
            <person name="Kruys A."/>
            <person name="Hutchinson M.I."/>
            <person name="Powell A.J."/>
            <person name="Barry K."/>
            <person name="Miller A.N."/>
            <person name="Grigoriev I.V."/>
            <person name="Debuchy R."/>
            <person name="Gladieux P."/>
            <person name="Hiltunen Thoren M."/>
            <person name="Johannesson H."/>
        </authorList>
    </citation>
    <scope>NUCLEOTIDE SEQUENCE</scope>
    <source>
        <strain evidence="1">CBS 731.68</strain>
    </source>
</reference>
<sequence>MYLAQLVQPHKLELSKLMIAVSSWVGKNTGRDLSGVCSDLTLSMSRLQAPDHDMRDSSSGGWEPTPVVSLTRGCSPPDAVEAPGPLNGTWSKHSTWAGGWKRKGYGCHHLSGEPEAWVKSEAHFRRTVMYPAAGYATHQVGQPQVLLAFLHRL</sequence>
<comment type="caution">
    <text evidence="1">The sequence shown here is derived from an EMBL/GenBank/DDBJ whole genome shotgun (WGS) entry which is preliminary data.</text>
</comment>
<accession>A0AAN6Z1D6</accession>
<dbReference type="RefSeq" id="XP_062644185.1">
    <property type="nucleotide sequence ID" value="XM_062786021.1"/>
</dbReference>
<gene>
    <name evidence="1" type="ORF">N657DRAFT_161467</name>
</gene>
<keyword evidence="2" id="KW-1185">Reference proteome</keyword>
<dbReference type="EMBL" id="MU853239">
    <property type="protein sequence ID" value="KAK4120414.1"/>
    <property type="molecule type" value="Genomic_DNA"/>
</dbReference>
<evidence type="ECO:0000313" key="2">
    <source>
        <dbReference type="Proteomes" id="UP001302602"/>
    </source>
</evidence>
<name>A0AAN6Z1D6_9PEZI</name>
<reference evidence="1" key="2">
    <citation type="submission" date="2023-05" db="EMBL/GenBank/DDBJ databases">
        <authorList>
            <consortium name="Lawrence Berkeley National Laboratory"/>
            <person name="Steindorff A."/>
            <person name="Hensen N."/>
            <person name="Bonometti L."/>
            <person name="Westerberg I."/>
            <person name="Brannstrom I.O."/>
            <person name="Guillou S."/>
            <person name="Cros-Aarteil S."/>
            <person name="Calhoun S."/>
            <person name="Haridas S."/>
            <person name="Kuo A."/>
            <person name="Mondo S."/>
            <person name="Pangilinan J."/>
            <person name="Riley R."/>
            <person name="Labutti K."/>
            <person name="Andreopoulos B."/>
            <person name="Lipzen A."/>
            <person name="Chen C."/>
            <person name="Yanf M."/>
            <person name="Daum C."/>
            <person name="Ng V."/>
            <person name="Clum A."/>
            <person name="Ohm R."/>
            <person name="Martin F."/>
            <person name="Silar P."/>
            <person name="Natvig D."/>
            <person name="Lalanne C."/>
            <person name="Gautier V."/>
            <person name="Ament-Velasquez S.L."/>
            <person name="Kruys A."/>
            <person name="Hutchinson M.I."/>
            <person name="Powell A.J."/>
            <person name="Barry K."/>
            <person name="Miller A.N."/>
            <person name="Grigoriev I.V."/>
            <person name="Debuchy R."/>
            <person name="Gladieux P."/>
            <person name="Thoren M.H."/>
            <person name="Johannesson H."/>
        </authorList>
    </citation>
    <scope>NUCLEOTIDE SEQUENCE</scope>
    <source>
        <strain evidence="1">CBS 731.68</strain>
    </source>
</reference>
<dbReference type="GeneID" id="87822787"/>
<dbReference type="Proteomes" id="UP001302602">
    <property type="component" value="Unassembled WGS sequence"/>
</dbReference>
<proteinExistence type="predicted"/>
<dbReference type="AlphaFoldDB" id="A0AAN6Z1D6"/>
<protein>
    <submittedName>
        <fullName evidence="1">Uncharacterized protein</fullName>
    </submittedName>
</protein>